<sequence>MKRFKQARNYPAGFQPAHIEHCRRLLAAMPCPVTLQWNEREVFAEFDGWWLSSEFFPLARSHDGGEVFSHYAARLRIHGQFGQAIPADWLFAMNYAEQKTLALLRLIRVLHLLNHVGRHGSNTGLRIDLDPRICRAHSEHIVDFTAELLDVLALPAAQLRLLLFVDAATVEAGRSLLARYRALQHPVALGGFGAGANDLLALWTLEPDALVLDPRYSRLAVVYPSVRQQLQVLLPSLLLQGFALGVDEVSCGQMHALARSLQASLLSGPLISERLSPAAQPAAMALSG</sequence>
<dbReference type="Pfam" id="PF00563">
    <property type="entry name" value="EAL"/>
    <property type="match status" value="1"/>
</dbReference>
<organism evidence="2 3">
    <name type="scientific">Vogesella amnigena</name>
    <dbReference type="NCBI Taxonomy" id="1507449"/>
    <lineage>
        <taxon>Bacteria</taxon>
        <taxon>Pseudomonadati</taxon>
        <taxon>Pseudomonadota</taxon>
        <taxon>Betaproteobacteria</taxon>
        <taxon>Neisseriales</taxon>
        <taxon>Chromobacteriaceae</taxon>
        <taxon>Vogesella</taxon>
    </lineage>
</organism>
<dbReference type="InterPro" id="IPR001633">
    <property type="entry name" value="EAL_dom"/>
</dbReference>
<dbReference type="EMBL" id="JBHRYH010000009">
    <property type="protein sequence ID" value="MFC3625338.1"/>
    <property type="molecule type" value="Genomic_DNA"/>
</dbReference>
<dbReference type="Gene3D" id="3.20.20.450">
    <property type="entry name" value="EAL domain"/>
    <property type="match status" value="1"/>
</dbReference>
<gene>
    <name evidence="2" type="ORF">ACFOKJ_04145</name>
</gene>
<feature type="domain" description="EAL" evidence="1">
    <location>
        <begin position="69"/>
        <end position="271"/>
    </location>
</feature>
<accession>A0ABV7TRH3</accession>
<evidence type="ECO:0000313" key="2">
    <source>
        <dbReference type="EMBL" id="MFC3625338.1"/>
    </source>
</evidence>
<dbReference type="InterPro" id="IPR035919">
    <property type="entry name" value="EAL_sf"/>
</dbReference>
<keyword evidence="3" id="KW-1185">Reference proteome</keyword>
<proteinExistence type="predicted"/>
<protein>
    <submittedName>
        <fullName evidence="2">EAL domain-containing protein</fullName>
    </submittedName>
</protein>
<dbReference type="RefSeq" id="WP_390276846.1">
    <property type="nucleotide sequence ID" value="NZ_JBHRYH010000009.1"/>
</dbReference>
<name>A0ABV7TRH3_9NEIS</name>
<evidence type="ECO:0000313" key="3">
    <source>
        <dbReference type="Proteomes" id="UP001595636"/>
    </source>
</evidence>
<dbReference type="SUPFAM" id="SSF141868">
    <property type="entry name" value="EAL domain-like"/>
    <property type="match status" value="1"/>
</dbReference>
<dbReference type="Proteomes" id="UP001595636">
    <property type="component" value="Unassembled WGS sequence"/>
</dbReference>
<reference evidence="3" key="1">
    <citation type="journal article" date="2019" name="Int. J. Syst. Evol. Microbiol.">
        <title>The Global Catalogue of Microorganisms (GCM) 10K type strain sequencing project: providing services to taxonomists for standard genome sequencing and annotation.</title>
        <authorList>
            <consortium name="The Broad Institute Genomics Platform"/>
            <consortium name="The Broad Institute Genome Sequencing Center for Infectious Disease"/>
            <person name="Wu L."/>
            <person name="Ma J."/>
        </authorList>
    </citation>
    <scope>NUCLEOTIDE SEQUENCE [LARGE SCALE GENOMIC DNA]</scope>
    <source>
        <strain evidence="3">KCTC 42195</strain>
    </source>
</reference>
<comment type="caution">
    <text evidence="2">The sequence shown here is derived from an EMBL/GenBank/DDBJ whole genome shotgun (WGS) entry which is preliminary data.</text>
</comment>
<evidence type="ECO:0000259" key="1">
    <source>
        <dbReference type="Pfam" id="PF00563"/>
    </source>
</evidence>